<gene>
    <name evidence="8" type="ORF">B0T10DRAFT_442420</name>
</gene>
<evidence type="ECO:0000256" key="2">
    <source>
        <dbReference type="ARBA" id="ARBA00005995"/>
    </source>
</evidence>
<feature type="binding site" evidence="5">
    <location>
        <begin position="175"/>
        <end position="176"/>
    </location>
    <ligand>
        <name>FAD</name>
        <dbReference type="ChEBI" id="CHEBI:57692"/>
    </ligand>
</feature>
<feature type="binding site" evidence="5">
    <location>
        <position position="568"/>
    </location>
    <ligand>
        <name>FAD</name>
        <dbReference type="ChEBI" id="CHEBI:57692"/>
    </ligand>
</feature>
<sequence>MAKTVETIDLSNTTSLYYGPAVVAPAGSKAVHIAGQVGTAKDGSAPNDYDSQIHLALLNLRKLIIAAGGSVKDIVKLNVFVVNYDAANRRHAKPIQKFLGGHRPAMTLVPVPQLAHPSWLFEIDATLAIVEKPAAPLALPAAQETADVIVIGAGLAGLSAAHDVLKAGLSCIVLEARDRVGGKTWSTPIDGGSGVVDLGAAWINDSNQTKVWALAQRYGAEVIVQNTQGNAVLQDFDGKCTPFPYGEVPMFDEATRKHLVEIRDICEADCQALDTWRPKDTSLDSLTFEAYLRSRGASKEAMATGCVWTRAMLGQDPSEVSALYFLNYCKSGGGLLQMRSDRKDGGQYLRIRQGTQIFAKGLASSLPEGIVRLNSPVQAVVQDGHSIKVQAGAVYAARKVITTVPSPVLKTINFSPKLPPVKQCWAESTTYGYYTKAMMEFKTPFWVDKGFCGLAQSFVGPASVIRDSAIPADKKHILTCFMAGPPGLEWAALPPRERETALLEQISKLFNTSDLEEQFVQLHTYEWVKDEFSGWGCPCTALAPGVIDTLGGDGLREPCGNLHFAGTETAGEWKGYMEGAIRSGERAAAEVVKGLNAGVVSR</sequence>
<dbReference type="Gene3D" id="3.50.50.60">
    <property type="entry name" value="FAD/NAD(P)-binding domain"/>
    <property type="match status" value="1"/>
</dbReference>
<comment type="caution">
    <text evidence="8">The sequence shown here is derived from an EMBL/GenBank/DDBJ whole genome shotgun (WGS) entry which is preliminary data.</text>
</comment>
<dbReference type="InterPro" id="IPR035959">
    <property type="entry name" value="RutC-like_sf"/>
</dbReference>
<keyword evidence="3 6" id="KW-0560">Oxidoreductase</keyword>
<organism evidence="8 9">
    <name type="scientific">Thelonectria olida</name>
    <dbReference type="NCBI Taxonomy" id="1576542"/>
    <lineage>
        <taxon>Eukaryota</taxon>
        <taxon>Fungi</taxon>
        <taxon>Dikarya</taxon>
        <taxon>Ascomycota</taxon>
        <taxon>Pezizomycotina</taxon>
        <taxon>Sordariomycetes</taxon>
        <taxon>Hypocreomycetidae</taxon>
        <taxon>Hypocreales</taxon>
        <taxon>Nectriaceae</taxon>
        <taxon>Thelonectria</taxon>
    </lineage>
</organism>
<dbReference type="InterPro" id="IPR050703">
    <property type="entry name" value="Flavin_MAO"/>
</dbReference>
<comment type="similarity">
    <text evidence="2 6">Belongs to the flavin monoamine oxidase family.</text>
</comment>
<feature type="binding site" evidence="5">
    <location>
        <position position="481"/>
    </location>
    <ligand>
        <name>substrate</name>
    </ligand>
</feature>
<feature type="domain" description="Amine oxidase" evidence="7">
    <location>
        <begin position="155"/>
        <end position="591"/>
    </location>
</feature>
<dbReference type="Proteomes" id="UP000777438">
    <property type="component" value="Unassembled WGS sequence"/>
</dbReference>
<evidence type="ECO:0000256" key="3">
    <source>
        <dbReference type="ARBA" id="ARBA00023002"/>
    </source>
</evidence>
<dbReference type="InterPro" id="IPR036188">
    <property type="entry name" value="FAD/NAD-bd_sf"/>
</dbReference>
<dbReference type="Pfam" id="PF01593">
    <property type="entry name" value="Amino_oxidase"/>
    <property type="match status" value="1"/>
</dbReference>
<dbReference type="SUPFAM" id="SSF55298">
    <property type="entry name" value="YjgF-like"/>
    <property type="match status" value="1"/>
</dbReference>
<proteinExistence type="inferred from homology"/>
<dbReference type="GO" id="GO:0097621">
    <property type="term" value="F:monoamine oxidase activity"/>
    <property type="evidence" value="ECO:0007669"/>
    <property type="project" value="UniProtKB-EC"/>
</dbReference>
<dbReference type="PANTHER" id="PTHR43563:SF14">
    <property type="entry name" value="AMINE OXIDASE"/>
    <property type="match status" value="1"/>
</dbReference>
<dbReference type="InterPro" id="IPR006175">
    <property type="entry name" value="YjgF/YER057c/UK114"/>
</dbReference>
<dbReference type="InterPro" id="IPR002937">
    <property type="entry name" value="Amino_oxidase"/>
</dbReference>
<dbReference type="Pfam" id="PF01042">
    <property type="entry name" value="Ribonuc_L-PSP"/>
    <property type="match status" value="1"/>
</dbReference>
<evidence type="ECO:0000256" key="1">
    <source>
        <dbReference type="ARBA" id="ARBA00001974"/>
    </source>
</evidence>
<evidence type="ECO:0000256" key="5">
    <source>
        <dbReference type="PIRSR" id="PIRSR601613-1"/>
    </source>
</evidence>
<dbReference type="EMBL" id="JAGPYM010000013">
    <property type="protein sequence ID" value="KAH6888202.1"/>
    <property type="molecule type" value="Genomic_DNA"/>
</dbReference>
<dbReference type="InterPro" id="IPR001613">
    <property type="entry name" value="Flavin_amine_oxidase"/>
</dbReference>
<evidence type="ECO:0000259" key="7">
    <source>
        <dbReference type="Pfam" id="PF01593"/>
    </source>
</evidence>
<name>A0A9P9AL76_9HYPO</name>
<comment type="cofactor">
    <cofactor evidence="1 6">
        <name>FAD</name>
        <dbReference type="ChEBI" id="CHEBI:57692"/>
    </cofactor>
</comment>
<dbReference type="SUPFAM" id="SSF51905">
    <property type="entry name" value="FAD/NAD(P)-binding domain"/>
    <property type="match status" value="1"/>
</dbReference>
<reference evidence="8 9" key="1">
    <citation type="journal article" date="2021" name="Nat. Commun.">
        <title>Genetic determinants of endophytism in the Arabidopsis root mycobiome.</title>
        <authorList>
            <person name="Mesny F."/>
            <person name="Miyauchi S."/>
            <person name="Thiergart T."/>
            <person name="Pickel B."/>
            <person name="Atanasova L."/>
            <person name="Karlsson M."/>
            <person name="Huettel B."/>
            <person name="Barry K.W."/>
            <person name="Haridas S."/>
            <person name="Chen C."/>
            <person name="Bauer D."/>
            <person name="Andreopoulos W."/>
            <person name="Pangilinan J."/>
            <person name="LaButti K."/>
            <person name="Riley R."/>
            <person name="Lipzen A."/>
            <person name="Clum A."/>
            <person name="Drula E."/>
            <person name="Henrissat B."/>
            <person name="Kohler A."/>
            <person name="Grigoriev I.V."/>
            <person name="Martin F.M."/>
            <person name="Hacquard S."/>
        </authorList>
    </citation>
    <scope>NUCLEOTIDE SEQUENCE [LARGE SCALE GENOMIC DNA]</scope>
    <source>
        <strain evidence="8 9">MPI-CAGE-CH-0241</strain>
    </source>
</reference>
<comment type="catalytic activity">
    <reaction evidence="4">
        <text>a secondary aliphatic amine + O2 + H2O = a primary amine + an aldehyde + H2O2</text>
        <dbReference type="Rhea" id="RHEA:26414"/>
        <dbReference type="ChEBI" id="CHEBI:15377"/>
        <dbReference type="ChEBI" id="CHEBI:15379"/>
        <dbReference type="ChEBI" id="CHEBI:16240"/>
        <dbReference type="ChEBI" id="CHEBI:17478"/>
        <dbReference type="ChEBI" id="CHEBI:58855"/>
        <dbReference type="ChEBI" id="CHEBI:65296"/>
        <dbReference type="EC" id="1.4.3.4"/>
    </reaction>
</comment>
<dbReference type="PRINTS" id="PR00757">
    <property type="entry name" value="AMINEOXDASEF"/>
</dbReference>
<dbReference type="PANTHER" id="PTHR43563">
    <property type="entry name" value="AMINE OXIDASE"/>
    <property type="match status" value="1"/>
</dbReference>
<protein>
    <recommendedName>
        <fullName evidence="6">Amine oxidase</fullName>
        <ecNumber evidence="6">1.4.3.-</ecNumber>
    </recommendedName>
</protein>
<evidence type="ECO:0000256" key="6">
    <source>
        <dbReference type="RuleBase" id="RU362067"/>
    </source>
</evidence>
<keyword evidence="6" id="KW-0274">FAD</keyword>
<accession>A0A9P9AL76</accession>
<dbReference type="Gene3D" id="1.10.405.10">
    <property type="entry name" value="Guanine Nucleotide Dissociation Inhibitor, domain 1"/>
    <property type="match status" value="1"/>
</dbReference>
<keyword evidence="6" id="KW-0285">Flavoprotein</keyword>
<dbReference type="OrthoDB" id="5046242at2759"/>
<dbReference type="SUPFAM" id="SSF54373">
    <property type="entry name" value="FAD-linked reductases, C-terminal domain"/>
    <property type="match status" value="1"/>
</dbReference>
<dbReference type="AlphaFoldDB" id="A0A9P9AL76"/>
<dbReference type="Gene3D" id="3.90.660.10">
    <property type="match status" value="1"/>
</dbReference>
<feature type="non-terminal residue" evidence="8">
    <location>
        <position position="1"/>
    </location>
</feature>
<dbReference type="EC" id="1.4.3.-" evidence="6"/>
<evidence type="ECO:0000256" key="4">
    <source>
        <dbReference type="ARBA" id="ARBA00048448"/>
    </source>
</evidence>
<dbReference type="CDD" id="cd00448">
    <property type="entry name" value="YjgF_YER057c_UK114_family"/>
    <property type="match status" value="1"/>
</dbReference>
<evidence type="ECO:0000313" key="8">
    <source>
        <dbReference type="EMBL" id="KAH6888202.1"/>
    </source>
</evidence>
<keyword evidence="9" id="KW-1185">Reference proteome</keyword>
<dbReference type="Gene3D" id="3.30.1330.40">
    <property type="entry name" value="RutC-like"/>
    <property type="match status" value="1"/>
</dbReference>
<evidence type="ECO:0000313" key="9">
    <source>
        <dbReference type="Proteomes" id="UP000777438"/>
    </source>
</evidence>
<feature type="binding site" evidence="5">
    <location>
        <position position="377"/>
    </location>
    <ligand>
        <name>FAD</name>
        <dbReference type="ChEBI" id="CHEBI:57692"/>
    </ligand>
</feature>